<evidence type="ECO:0000313" key="2">
    <source>
        <dbReference type="EnsemblPlants" id="Ma05_p06500.1"/>
    </source>
</evidence>
<evidence type="ECO:0000313" key="3">
    <source>
        <dbReference type="Proteomes" id="UP000012960"/>
    </source>
</evidence>
<proteinExistence type="predicted"/>
<gene>
    <name evidence="1" type="ORF">GSMUA_258830.1</name>
</gene>
<dbReference type="AlphaFoldDB" id="A0A804J1M0"/>
<reference evidence="2" key="2">
    <citation type="submission" date="2021-05" db="UniProtKB">
        <authorList>
            <consortium name="EnsemblPlants"/>
        </authorList>
    </citation>
    <scope>IDENTIFICATION</scope>
    <source>
        <strain evidence="2">subsp. malaccensis</strain>
    </source>
</reference>
<evidence type="ECO:0000313" key="1">
    <source>
        <dbReference type="EMBL" id="CAG1837706.1"/>
    </source>
</evidence>
<dbReference type="Proteomes" id="UP000012960">
    <property type="component" value="Unplaced"/>
</dbReference>
<sequence>MTLSPEMFHHFSSAINVCFRELKQLSRLEVSTP</sequence>
<keyword evidence="3" id="KW-1185">Reference proteome</keyword>
<dbReference type="EnsemblPlants" id="Ma05_t06500.1">
    <property type="protein sequence ID" value="Ma05_p06500.1"/>
    <property type="gene ID" value="Ma05_g06500"/>
</dbReference>
<organism evidence="2 3">
    <name type="scientific">Musa acuminata subsp. malaccensis</name>
    <name type="common">Wild banana</name>
    <name type="synonym">Musa malaccensis</name>
    <dbReference type="NCBI Taxonomy" id="214687"/>
    <lineage>
        <taxon>Eukaryota</taxon>
        <taxon>Viridiplantae</taxon>
        <taxon>Streptophyta</taxon>
        <taxon>Embryophyta</taxon>
        <taxon>Tracheophyta</taxon>
        <taxon>Spermatophyta</taxon>
        <taxon>Magnoliopsida</taxon>
        <taxon>Liliopsida</taxon>
        <taxon>Zingiberales</taxon>
        <taxon>Musaceae</taxon>
        <taxon>Musa</taxon>
    </lineage>
</organism>
<protein>
    <submittedName>
        <fullName evidence="1">(wild Malaysian banana) hypothetical protein</fullName>
    </submittedName>
</protein>
<dbReference type="Gramene" id="Ma05_t06500.1">
    <property type="protein sequence ID" value="Ma05_p06500.1"/>
    <property type="gene ID" value="Ma05_g06500"/>
</dbReference>
<reference evidence="1" key="1">
    <citation type="submission" date="2021-03" db="EMBL/GenBank/DDBJ databases">
        <authorList>
            <consortium name="Genoscope - CEA"/>
            <person name="William W."/>
        </authorList>
    </citation>
    <scope>NUCLEOTIDE SEQUENCE</scope>
    <source>
        <strain evidence="1">Doubled-haploid Pahang</strain>
    </source>
</reference>
<dbReference type="InParanoid" id="A0A804J1M0"/>
<dbReference type="EMBL" id="HG996470">
    <property type="protein sequence ID" value="CAG1837706.1"/>
    <property type="molecule type" value="Genomic_DNA"/>
</dbReference>
<name>A0A804J1M0_MUSAM</name>
<accession>A0A804J1M0</accession>